<dbReference type="EMBL" id="ACGP01000152">
    <property type="protein sequence ID" value="EEI24203.1"/>
    <property type="molecule type" value="Genomic_DNA"/>
</dbReference>
<evidence type="ECO:0000313" key="2">
    <source>
        <dbReference type="Proteomes" id="UP000003752"/>
    </source>
</evidence>
<reference evidence="1 2" key="1">
    <citation type="submission" date="2009-01" db="EMBL/GenBank/DDBJ databases">
        <authorList>
            <person name="Qin X."/>
            <person name="Bachman B."/>
            <person name="Battles P."/>
            <person name="Bell A."/>
            <person name="Bess C."/>
            <person name="Bickham C."/>
            <person name="Chaboub L."/>
            <person name="Chen D."/>
            <person name="Coyle M."/>
            <person name="Deiros D.R."/>
            <person name="Dinh H."/>
            <person name="Forbes L."/>
            <person name="Fowler G."/>
            <person name="Francisco L."/>
            <person name="Fu Q."/>
            <person name="Gubbala S."/>
            <person name="Hale W."/>
            <person name="Han Y."/>
            <person name="Hemphill L."/>
            <person name="Highlander S.K."/>
            <person name="Hirani K."/>
            <person name="Hogues M."/>
            <person name="Jackson L."/>
            <person name="Jakkamsetti A."/>
            <person name="Javaid M."/>
            <person name="Jiang H."/>
            <person name="Korchina V."/>
            <person name="Kovar C."/>
            <person name="Lara F."/>
            <person name="Lee S."/>
            <person name="Mata R."/>
            <person name="Mathew T."/>
            <person name="Moen C."/>
            <person name="Morales K."/>
            <person name="Munidasa M."/>
            <person name="Nazareth L."/>
            <person name="Ngo R."/>
            <person name="Nguyen L."/>
            <person name="Okwuonu G."/>
            <person name="Ongeri F."/>
            <person name="Patil S."/>
            <person name="Petrosino J."/>
            <person name="Pham C."/>
            <person name="Pham P."/>
            <person name="Pu L.-L."/>
            <person name="Puazo M."/>
            <person name="Raj R."/>
            <person name="Reid J."/>
            <person name="Rouhana J."/>
            <person name="Saada N."/>
            <person name="Shang Y."/>
            <person name="Simmons D."/>
            <person name="Thornton R."/>
            <person name="Warren J."/>
            <person name="Weissenberger G."/>
            <person name="Zhang J."/>
            <person name="Zhang L."/>
            <person name="Zhou C."/>
            <person name="Zhu D."/>
            <person name="Muzny D."/>
            <person name="Worley K."/>
            <person name="Gibbs R."/>
        </authorList>
    </citation>
    <scope>NUCLEOTIDE SEQUENCE [LARGE SCALE GENOMIC DNA]</scope>
    <source>
        <strain evidence="2">ATCC 8290 / DSM 20176 / CCUG 30140 / JCM 1155 / KCTC 3500 / NBRC 15886 / NCIMB 8040 / NRRL B-1843 / 9</strain>
    </source>
</reference>
<proteinExistence type="predicted"/>
<name>C0XK93_LENH9</name>
<gene>
    <name evidence="1" type="ORF">HMPREF0519_1654</name>
</gene>
<accession>C0XK93</accession>
<comment type="caution">
    <text evidence="1">The sequence shown here is derived from an EMBL/GenBank/DDBJ whole genome shotgun (WGS) entry which is preliminary data.</text>
</comment>
<evidence type="ECO:0000313" key="1">
    <source>
        <dbReference type="EMBL" id="EEI24203.1"/>
    </source>
</evidence>
<keyword evidence="2" id="KW-1185">Reference proteome</keyword>
<protein>
    <submittedName>
        <fullName evidence="1">Uncharacterized protein</fullName>
    </submittedName>
</protein>
<sequence length="63" mass="7529">MGMPFSYLARWLNFIERFWIRRIERNCHEDQPDSEVTKDSFGNEGTLVKAQMNSFKKAPFILM</sequence>
<organism evidence="1 2">
    <name type="scientific">Lentilactobacillus hilgardii (strain ATCC 8290 / DSM 20176 / CCUG 30140 / JCM 1155 / KCTC 3500 / NBRC 15886 / NCIMB 8040 / NRRL B-1843 / 9)</name>
    <dbReference type="NCBI Taxonomy" id="1423757"/>
    <lineage>
        <taxon>Bacteria</taxon>
        <taxon>Bacillati</taxon>
        <taxon>Bacillota</taxon>
        <taxon>Bacilli</taxon>
        <taxon>Lactobacillales</taxon>
        <taxon>Lactobacillaceae</taxon>
        <taxon>Lentilactobacillus</taxon>
    </lineage>
</organism>
<dbReference type="Proteomes" id="UP000003752">
    <property type="component" value="Unassembled WGS sequence"/>
</dbReference>
<dbReference type="HOGENOM" id="CLU_2880152_0_0_9"/>
<dbReference type="AlphaFoldDB" id="C0XK93"/>